<gene>
    <name evidence="10" type="primary">zapA_4</name>
    <name evidence="10" type="ORF">GALL_189150</name>
</gene>
<keyword evidence="5" id="KW-0717">Septation</keyword>
<evidence type="ECO:0000256" key="2">
    <source>
        <dbReference type="ARBA" id="ARBA00015195"/>
    </source>
</evidence>
<evidence type="ECO:0000256" key="8">
    <source>
        <dbReference type="ARBA" id="ARBA00026068"/>
    </source>
</evidence>
<evidence type="ECO:0000256" key="7">
    <source>
        <dbReference type="ARBA" id="ARBA00024910"/>
    </source>
</evidence>
<name>A0A1J5SBA9_9ZZZZ</name>
<dbReference type="GO" id="GO:0000917">
    <property type="term" value="P:division septum assembly"/>
    <property type="evidence" value="ECO:0007669"/>
    <property type="project" value="UniProtKB-KW"/>
</dbReference>
<comment type="subunit">
    <text evidence="8">Homodimer. Interacts with FtsZ.</text>
</comment>
<evidence type="ECO:0000256" key="3">
    <source>
        <dbReference type="ARBA" id="ARBA00022490"/>
    </source>
</evidence>
<evidence type="ECO:0000256" key="1">
    <source>
        <dbReference type="ARBA" id="ARBA00004496"/>
    </source>
</evidence>
<organism evidence="10">
    <name type="scientific">mine drainage metagenome</name>
    <dbReference type="NCBI Taxonomy" id="410659"/>
    <lineage>
        <taxon>unclassified sequences</taxon>
        <taxon>metagenomes</taxon>
        <taxon>ecological metagenomes</taxon>
    </lineage>
</organism>
<protein>
    <recommendedName>
        <fullName evidence="2">Cell division protein ZapA</fullName>
    </recommendedName>
    <alternativeName>
        <fullName evidence="9">Z ring-associated protein ZapA</fullName>
    </alternativeName>
</protein>
<comment type="subcellular location">
    <subcellularLocation>
        <location evidence="1">Cytoplasm</location>
    </subcellularLocation>
</comment>
<dbReference type="Gene3D" id="1.20.5.50">
    <property type="match status" value="1"/>
</dbReference>
<dbReference type="AlphaFoldDB" id="A0A1J5SBA9"/>
<dbReference type="EMBL" id="MLJW01000111">
    <property type="protein sequence ID" value="OIQ99003.1"/>
    <property type="molecule type" value="Genomic_DNA"/>
</dbReference>
<accession>A0A1J5SBA9</accession>
<dbReference type="GO" id="GO:0000921">
    <property type="term" value="P:septin ring assembly"/>
    <property type="evidence" value="ECO:0007669"/>
    <property type="project" value="TreeGrafter"/>
</dbReference>
<evidence type="ECO:0000256" key="4">
    <source>
        <dbReference type="ARBA" id="ARBA00022618"/>
    </source>
</evidence>
<keyword evidence="6" id="KW-0131">Cell cycle</keyword>
<evidence type="ECO:0000313" key="10">
    <source>
        <dbReference type="EMBL" id="OIQ99003.1"/>
    </source>
</evidence>
<dbReference type="GO" id="GO:0043093">
    <property type="term" value="P:FtsZ-dependent cytokinesis"/>
    <property type="evidence" value="ECO:0007669"/>
    <property type="project" value="TreeGrafter"/>
</dbReference>
<dbReference type="PANTHER" id="PTHR34981">
    <property type="entry name" value="CELL DIVISION PROTEIN ZAPA"/>
    <property type="match status" value="1"/>
</dbReference>
<dbReference type="SUPFAM" id="SSF102829">
    <property type="entry name" value="Cell division protein ZapA-like"/>
    <property type="match status" value="1"/>
</dbReference>
<dbReference type="InterPro" id="IPR007838">
    <property type="entry name" value="Cell_div_ZapA-like"/>
</dbReference>
<dbReference type="Pfam" id="PF05164">
    <property type="entry name" value="ZapA"/>
    <property type="match status" value="1"/>
</dbReference>
<keyword evidence="4 10" id="KW-0132">Cell division</keyword>
<dbReference type="GO" id="GO:0032153">
    <property type="term" value="C:cell division site"/>
    <property type="evidence" value="ECO:0007669"/>
    <property type="project" value="TreeGrafter"/>
</dbReference>
<reference evidence="10" key="1">
    <citation type="submission" date="2016-10" db="EMBL/GenBank/DDBJ databases">
        <title>Sequence of Gallionella enrichment culture.</title>
        <authorList>
            <person name="Poehlein A."/>
            <person name="Muehling M."/>
            <person name="Daniel R."/>
        </authorList>
    </citation>
    <scope>NUCLEOTIDE SEQUENCE</scope>
</reference>
<evidence type="ECO:0000256" key="9">
    <source>
        <dbReference type="ARBA" id="ARBA00033158"/>
    </source>
</evidence>
<comment type="caution">
    <text evidence="10">The sequence shown here is derived from an EMBL/GenBank/DDBJ whole genome shotgun (WGS) entry which is preliminary data.</text>
</comment>
<dbReference type="Gene3D" id="3.30.160.880">
    <property type="entry name" value="Cell division protein ZapA protomer, N-terminal domain"/>
    <property type="match status" value="1"/>
</dbReference>
<dbReference type="InterPro" id="IPR042233">
    <property type="entry name" value="Cell_div_ZapA_N"/>
</dbReference>
<dbReference type="GO" id="GO:0030428">
    <property type="term" value="C:cell septum"/>
    <property type="evidence" value="ECO:0007669"/>
    <property type="project" value="TreeGrafter"/>
</dbReference>
<proteinExistence type="predicted"/>
<evidence type="ECO:0000256" key="5">
    <source>
        <dbReference type="ARBA" id="ARBA00023210"/>
    </source>
</evidence>
<dbReference type="InterPro" id="IPR036192">
    <property type="entry name" value="Cell_div_ZapA-like_sf"/>
</dbReference>
<dbReference type="GO" id="GO:0005829">
    <property type="term" value="C:cytosol"/>
    <property type="evidence" value="ECO:0007669"/>
    <property type="project" value="TreeGrafter"/>
</dbReference>
<evidence type="ECO:0000256" key="6">
    <source>
        <dbReference type="ARBA" id="ARBA00023306"/>
    </source>
</evidence>
<comment type="function">
    <text evidence="7">Activator of cell division through the inhibition of FtsZ GTPase activity, therefore promoting FtsZ assembly into bundles of protofilaments necessary for the formation of the division Z ring. It is recruited early at mid-cell but it is not essential for cell division.</text>
</comment>
<keyword evidence="3" id="KW-0963">Cytoplasm</keyword>
<dbReference type="PANTHER" id="PTHR34981:SF1">
    <property type="entry name" value="CELL DIVISION PROTEIN ZAPA"/>
    <property type="match status" value="1"/>
</dbReference>
<sequence length="114" mass="12302">MSAHPTLDITLLGREYRVACPPEERESLLAAVALVDAKMAEIAAQTKSTGERLATMTALNLAHELLAAKSAPEAVAEAAVDSTFDAFDRQEFTRRIGAIEARLDAAMAEQEKLF</sequence>